<comment type="caution">
    <text evidence="10">The sequence shown here is derived from an EMBL/GenBank/DDBJ whole genome shotgun (WGS) entry which is preliminary data.</text>
</comment>
<feature type="transmembrane region" description="Helical" evidence="9">
    <location>
        <begin position="536"/>
        <end position="560"/>
    </location>
</feature>
<feature type="compositionally biased region" description="Pro residues" evidence="8">
    <location>
        <begin position="93"/>
        <end position="102"/>
    </location>
</feature>
<feature type="transmembrane region" description="Helical" evidence="9">
    <location>
        <begin position="845"/>
        <end position="868"/>
    </location>
</feature>
<protein>
    <submittedName>
        <fullName evidence="10">Murein biosynthesis integral membrane protein MurJ</fullName>
    </submittedName>
</protein>
<feature type="compositionally biased region" description="Basic and acidic residues" evidence="8">
    <location>
        <begin position="201"/>
        <end position="210"/>
    </location>
</feature>
<gene>
    <name evidence="10" type="ORF">J2S57_002143</name>
</gene>
<accession>A0ABT9P1U1</accession>
<feature type="transmembrane region" description="Helical" evidence="9">
    <location>
        <begin position="744"/>
        <end position="763"/>
    </location>
</feature>
<sequence length="968" mass="103903">MSGWSSDDATPVPGDDPDRPLRPRRADGQQAPEQYTHDQYAPADPHPHDGGYPKQDETQYVDPYAAQREAEYVAQHETRPRRARAARQSPGAPAAPQPPAPQQPADAWWNQPPAEQPRRRRRPRPQPSQYAQEIVQDPGYAQAPHDADQAPHDSAQAPHDAAQAPAEPTRPMVREGRRARQQQPEPPAVAPSDPTVRVRPYRPEQARHQEGPLQGTGRNGQGGYEYLATDDGYGDRQYDEPYDQSQDDYAQGGGHGGSSGASSGLGGQPGDDYDDDQFDDGEYDEDYDPDTGGQPYFHPLDPETPVPQNRRGWRSSPTPTPDSPYDLSGIDQSELTGSLSLLGLEGPAGASDITRPIEPIRAPIARAPRRPLPPVAPPARPYDDRGYAEPEYDEVEEYPEYDEPETAKEKAASSRASLLGSSALMAAGTMASRLLGFVRASVLVAAVTAGSDAAEAFSVANIMPNALYILLAGGVLNAVLVPQIARAAKQKDGGEDYINRLLTAALALLAVVTVAVIVASPLLIKVYGSNDWPPDLVTLASAFSLYCLPQVFFYGLYTLLGQVLNARGHFGAFMWSPVANNVVSIIGLVAFIAVFGGGSQPVGEWSAGMIMLLAGSQTLGVAAQAIVLIPILKRAGIRFRPKFGLRGVGLASASRVAGWTFAAVVVQQVAFVVISKVTTTAQNLTNDRPEALIKTGKSVYDNALLLFMLPHSLVAVSLVTALFTSMSNAAAENRIRDVRADLSLGLRLTGLATAVSTAAILALGPDIARSMFPSARSVETNGIAYVVMAMSLGLIPYSAQYLFQRVFYAFEDAKTPFFIQVATSGTWAVGNMISLFVLRDTRPEYIVIGVGVSMAASNFVSAFLAYTILRRRFGDLDGHQVMRTHVELILVAAVGGVVAWLLGQCIHIFLGDAWAINIIATVVGGLVLIAIYIAGLRQLGVKEIEDVAGPLLRRLPSSPATVARHSTH</sequence>
<keyword evidence="11" id="KW-1185">Reference proteome</keyword>
<feature type="compositionally biased region" description="Basic and acidic residues" evidence="8">
    <location>
        <begin position="45"/>
        <end position="57"/>
    </location>
</feature>
<dbReference type="EMBL" id="JAUSQZ010000001">
    <property type="protein sequence ID" value="MDP9826394.1"/>
    <property type="molecule type" value="Genomic_DNA"/>
</dbReference>
<feature type="compositionally biased region" description="Gly residues" evidence="8">
    <location>
        <begin position="251"/>
        <end position="269"/>
    </location>
</feature>
<feature type="transmembrane region" description="Helical" evidence="9">
    <location>
        <begin position="815"/>
        <end position="839"/>
    </location>
</feature>
<keyword evidence="2" id="KW-1003">Cell membrane</keyword>
<dbReference type="NCBIfam" id="TIGR01695">
    <property type="entry name" value="murJ_mviN"/>
    <property type="match status" value="1"/>
</dbReference>
<feature type="compositionally biased region" description="Basic and acidic residues" evidence="8">
    <location>
        <begin position="16"/>
        <end position="27"/>
    </location>
</feature>
<feature type="region of interest" description="Disordered" evidence="8">
    <location>
        <begin position="1"/>
        <end position="332"/>
    </location>
</feature>
<evidence type="ECO:0000256" key="1">
    <source>
        <dbReference type="ARBA" id="ARBA00004651"/>
    </source>
</evidence>
<dbReference type="CDD" id="cd13123">
    <property type="entry name" value="MATE_MurJ_like"/>
    <property type="match status" value="1"/>
</dbReference>
<evidence type="ECO:0000256" key="4">
    <source>
        <dbReference type="ARBA" id="ARBA00022960"/>
    </source>
</evidence>
<feature type="transmembrane region" description="Helical" evidence="9">
    <location>
        <begin position="497"/>
        <end position="524"/>
    </location>
</feature>
<feature type="transmembrane region" description="Helical" evidence="9">
    <location>
        <begin position="653"/>
        <end position="674"/>
    </location>
</feature>
<evidence type="ECO:0000256" key="2">
    <source>
        <dbReference type="ARBA" id="ARBA00022475"/>
    </source>
</evidence>
<dbReference type="Proteomes" id="UP001235712">
    <property type="component" value="Unassembled WGS sequence"/>
</dbReference>
<feature type="compositionally biased region" description="Acidic residues" evidence="8">
    <location>
        <begin position="271"/>
        <end position="289"/>
    </location>
</feature>
<keyword evidence="3 9" id="KW-0812">Transmembrane</keyword>
<keyword evidence="6 9" id="KW-1133">Transmembrane helix</keyword>
<evidence type="ECO:0000313" key="10">
    <source>
        <dbReference type="EMBL" id="MDP9826394.1"/>
    </source>
</evidence>
<proteinExistence type="predicted"/>
<keyword evidence="5" id="KW-0573">Peptidoglycan synthesis</keyword>
<feature type="transmembrane region" description="Helical" evidence="9">
    <location>
        <begin position="572"/>
        <end position="595"/>
    </location>
</feature>
<evidence type="ECO:0000256" key="5">
    <source>
        <dbReference type="ARBA" id="ARBA00022984"/>
    </source>
</evidence>
<keyword evidence="4" id="KW-0133">Cell shape</keyword>
<feature type="compositionally biased region" description="Basic and acidic residues" evidence="8">
    <location>
        <begin position="68"/>
        <end position="80"/>
    </location>
</feature>
<name>A0ABT9P1U1_9ACTN</name>
<evidence type="ECO:0000256" key="8">
    <source>
        <dbReference type="SAM" id="MobiDB-lite"/>
    </source>
</evidence>
<comment type="subcellular location">
    <subcellularLocation>
        <location evidence="1">Cell membrane</location>
        <topology evidence="1">Multi-pass membrane protein</topology>
    </subcellularLocation>
</comment>
<feature type="transmembrane region" description="Helical" evidence="9">
    <location>
        <begin position="888"/>
        <end position="909"/>
    </location>
</feature>
<evidence type="ECO:0000313" key="11">
    <source>
        <dbReference type="Proteomes" id="UP001235712"/>
    </source>
</evidence>
<feature type="region of interest" description="Disordered" evidence="8">
    <location>
        <begin position="361"/>
        <end position="387"/>
    </location>
</feature>
<dbReference type="RefSeq" id="WP_307241132.1">
    <property type="nucleotide sequence ID" value="NZ_JAUSQZ010000001.1"/>
</dbReference>
<dbReference type="PANTHER" id="PTHR47019:SF1">
    <property type="entry name" value="LIPID II FLIPPASE MURJ"/>
    <property type="match status" value="1"/>
</dbReference>
<feature type="compositionally biased region" description="Pro residues" evidence="8">
    <location>
        <begin position="370"/>
        <end position="380"/>
    </location>
</feature>
<evidence type="ECO:0000256" key="6">
    <source>
        <dbReference type="ARBA" id="ARBA00022989"/>
    </source>
</evidence>
<feature type="transmembrane region" description="Helical" evidence="9">
    <location>
        <begin position="466"/>
        <end position="485"/>
    </location>
</feature>
<dbReference type="InterPro" id="IPR004268">
    <property type="entry name" value="MurJ"/>
</dbReference>
<feature type="transmembrane region" description="Helical" evidence="9">
    <location>
        <begin position="703"/>
        <end position="723"/>
    </location>
</feature>
<dbReference type="Pfam" id="PF03023">
    <property type="entry name" value="MurJ"/>
    <property type="match status" value="1"/>
</dbReference>
<feature type="transmembrane region" description="Helical" evidence="9">
    <location>
        <begin position="607"/>
        <end position="632"/>
    </location>
</feature>
<evidence type="ECO:0000256" key="9">
    <source>
        <dbReference type="SAM" id="Phobius"/>
    </source>
</evidence>
<feature type="compositionally biased region" description="Low complexity" evidence="8">
    <location>
        <begin position="152"/>
        <end position="166"/>
    </location>
</feature>
<dbReference type="PANTHER" id="PTHR47019">
    <property type="entry name" value="LIPID II FLIPPASE MURJ"/>
    <property type="match status" value="1"/>
</dbReference>
<feature type="compositionally biased region" description="Low complexity" evidence="8">
    <location>
        <begin position="103"/>
        <end position="113"/>
    </location>
</feature>
<reference evidence="10 11" key="1">
    <citation type="submission" date="2023-07" db="EMBL/GenBank/DDBJ databases">
        <title>Sequencing the genomes of 1000 actinobacteria strains.</title>
        <authorList>
            <person name="Klenk H.-P."/>
        </authorList>
    </citation>
    <scope>NUCLEOTIDE SEQUENCE [LARGE SCALE GENOMIC DNA]</scope>
    <source>
        <strain evidence="10 11">DSM 44388</strain>
    </source>
</reference>
<dbReference type="PRINTS" id="PR01806">
    <property type="entry name" value="VIRFACTRMVIN"/>
</dbReference>
<feature type="transmembrane region" description="Helical" evidence="9">
    <location>
        <begin position="783"/>
        <end position="803"/>
    </location>
</feature>
<dbReference type="InterPro" id="IPR051050">
    <property type="entry name" value="Lipid_II_flippase_MurJ/MviN"/>
</dbReference>
<organism evidence="10 11">
    <name type="scientific">Kineosporia succinea</name>
    <dbReference type="NCBI Taxonomy" id="84632"/>
    <lineage>
        <taxon>Bacteria</taxon>
        <taxon>Bacillati</taxon>
        <taxon>Actinomycetota</taxon>
        <taxon>Actinomycetes</taxon>
        <taxon>Kineosporiales</taxon>
        <taxon>Kineosporiaceae</taxon>
        <taxon>Kineosporia</taxon>
    </lineage>
</organism>
<feature type="compositionally biased region" description="Low complexity" evidence="8">
    <location>
        <begin position="323"/>
        <end position="332"/>
    </location>
</feature>
<keyword evidence="7 9" id="KW-0472">Membrane</keyword>
<evidence type="ECO:0000256" key="7">
    <source>
        <dbReference type="ARBA" id="ARBA00023136"/>
    </source>
</evidence>
<evidence type="ECO:0000256" key="3">
    <source>
        <dbReference type="ARBA" id="ARBA00022692"/>
    </source>
</evidence>
<feature type="transmembrane region" description="Helical" evidence="9">
    <location>
        <begin position="915"/>
        <end position="934"/>
    </location>
</feature>